<sequence>MYFSKTVTDPELGDIFLRKQAGIHNIRLSVHPRRDIVVTVPWFMRYEDGIAFVHSRKEWILKNRQRQKERVDKAREEGRGMPIIRDGISIRTQHQEIIIRRSPQGTLFGFDEAWEHPLGAYGKTASKRRGTIGQTARILTTENLPDRIAYGENTSKRTVSEDSAGTASPGISGTLMEGSNNRGAIAVTRITYPYEWGEMLKPGSTEERMATESIIKALRKEAKNYLPARLAELASRYGFKYEKLAIKNNLTNWGSCSSKGNINLNLHLIRLPHDLCDFVILHELCHLKHFNHGEGFHALFSRICAAHFASLTGEGREYPDEATFEKAFARSLRKYYLW</sequence>
<reference evidence="3" key="1">
    <citation type="submission" date="2020-10" db="EMBL/GenBank/DDBJ databases">
        <authorList>
            <person name="Gilroy R."/>
        </authorList>
    </citation>
    <scope>NUCLEOTIDE SEQUENCE</scope>
    <source>
        <strain evidence="3">10037</strain>
    </source>
</reference>
<evidence type="ECO:0000313" key="4">
    <source>
        <dbReference type="Proteomes" id="UP000823597"/>
    </source>
</evidence>
<feature type="domain" description="YgjP-like metallopeptidase" evidence="2">
    <location>
        <begin position="25"/>
        <end position="95"/>
    </location>
</feature>
<dbReference type="CDD" id="cd07344">
    <property type="entry name" value="M48_yhfN_like"/>
    <property type="match status" value="1"/>
</dbReference>
<dbReference type="InterPro" id="IPR053136">
    <property type="entry name" value="UTP_pyrophosphatase-like"/>
</dbReference>
<feature type="domain" description="YgjP-like metallopeptidase" evidence="2">
    <location>
        <begin position="203"/>
        <end position="304"/>
    </location>
</feature>
<dbReference type="EMBL" id="JADIME010000077">
    <property type="protein sequence ID" value="MBO8465830.1"/>
    <property type="molecule type" value="Genomic_DNA"/>
</dbReference>
<name>A0A9D9NAC6_9BACT</name>
<comment type="caution">
    <text evidence="3">The sequence shown here is derived from an EMBL/GenBank/DDBJ whole genome shotgun (WGS) entry which is preliminary data.</text>
</comment>
<dbReference type="InterPro" id="IPR002725">
    <property type="entry name" value="YgjP-like_metallopeptidase"/>
</dbReference>
<evidence type="ECO:0000313" key="3">
    <source>
        <dbReference type="EMBL" id="MBO8465830.1"/>
    </source>
</evidence>
<dbReference type="Pfam" id="PF01863">
    <property type="entry name" value="YgjP-like"/>
    <property type="match status" value="2"/>
</dbReference>
<feature type="compositionally biased region" description="Polar residues" evidence="1">
    <location>
        <begin position="161"/>
        <end position="175"/>
    </location>
</feature>
<dbReference type="Proteomes" id="UP000823597">
    <property type="component" value="Unassembled WGS sequence"/>
</dbReference>
<dbReference type="AlphaFoldDB" id="A0A9D9NAC6"/>
<organism evidence="3 4">
    <name type="scientific">Candidatus Merdivivens pullistercoris</name>
    <dbReference type="NCBI Taxonomy" id="2840873"/>
    <lineage>
        <taxon>Bacteria</taxon>
        <taxon>Pseudomonadati</taxon>
        <taxon>Bacteroidota</taxon>
        <taxon>Bacteroidia</taxon>
        <taxon>Bacteroidales</taxon>
        <taxon>Muribaculaceae</taxon>
        <taxon>Muribaculaceae incertae sedis</taxon>
        <taxon>Candidatus Merdivivens</taxon>
    </lineage>
</organism>
<dbReference type="PANTHER" id="PTHR30399:SF1">
    <property type="entry name" value="UTP PYROPHOSPHATASE"/>
    <property type="match status" value="1"/>
</dbReference>
<reference evidence="3" key="2">
    <citation type="journal article" date="2021" name="PeerJ">
        <title>Extensive microbial diversity within the chicken gut microbiome revealed by metagenomics and culture.</title>
        <authorList>
            <person name="Gilroy R."/>
            <person name="Ravi A."/>
            <person name="Getino M."/>
            <person name="Pursley I."/>
            <person name="Horton D.L."/>
            <person name="Alikhan N.F."/>
            <person name="Baker D."/>
            <person name="Gharbi K."/>
            <person name="Hall N."/>
            <person name="Watson M."/>
            <person name="Adriaenssens E.M."/>
            <person name="Foster-Nyarko E."/>
            <person name="Jarju S."/>
            <person name="Secka A."/>
            <person name="Antonio M."/>
            <person name="Oren A."/>
            <person name="Chaudhuri R.R."/>
            <person name="La Ragione R."/>
            <person name="Hildebrand F."/>
            <person name="Pallen M.J."/>
        </authorList>
    </citation>
    <scope>NUCLEOTIDE SEQUENCE</scope>
    <source>
        <strain evidence="3">10037</strain>
    </source>
</reference>
<proteinExistence type="predicted"/>
<gene>
    <name evidence="3" type="ORF">IAB93_07540</name>
</gene>
<dbReference type="Gene3D" id="3.30.2010.10">
    <property type="entry name" value="Metalloproteases ('zincins'), catalytic domain"/>
    <property type="match status" value="1"/>
</dbReference>
<evidence type="ECO:0000259" key="2">
    <source>
        <dbReference type="Pfam" id="PF01863"/>
    </source>
</evidence>
<evidence type="ECO:0000256" key="1">
    <source>
        <dbReference type="SAM" id="MobiDB-lite"/>
    </source>
</evidence>
<feature type="region of interest" description="Disordered" evidence="1">
    <location>
        <begin position="155"/>
        <end position="175"/>
    </location>
</feature>
<protein>
    <submittedName>
        <fullName evidence="3">M48 family metallopeptidase</fullName>
    </submittedName>
</protein>
<dbReference type="PANTHER" id="PTHR30399">
    <property type="entry name" value="UNCHARACTERIZED PROTEIN YGJP"/>
    <property type="match status" value="1"/>
</dbReference>
<accession>A0A9D9NAC6</accession>